<dbReference type="InParanoid" id="S8DXD6"/>
<evidence type="ECO:0000256" key="5">
    <source>
        <dbReference type="ARBA" id="ARBA00022617"/>
    </source>
</evidence>
<dbReference type="AlphaFoldDB" id="S8DXD6"/>
<keyword evidence="5 13" id="KW-0349">Heme</keyword>
<name>S8DXD6_FOMSC</name>
<dbReference type="GO" id="GO:0020037">
    <property type="term" value="F:heme binding"/>
    <property type="evidence" value="ECO:0007669"/>
    <property type="project" value="InterPro"/>
</dbReference>
<dbReference type="CDD" id="cd11065">
    <property type="entry name" value="CYP64-like"/>
    <property type="match status" value="1"/>
</dbReference>
<dbReference type="InterPro" id="IPR050364">
    <property type="entry name" value="Cytochrome_P450_fung"/>
</dbReference>
<dbReference type="EMBL" id="KE504174">
    <property type="protein sequence ID" value="EPS97696.1"/>
    <property type="molecule type" value="Genomic_DNA"/>
</dbReference>
<evidence type="ECO:0000256" key="11">
    <source>
        <dbReference type="ARBA" id="ARBA00023033"/>
    </source>
</evidence>
<protein>
    <recommendedName>
        <fullName evidence="17">Cytochrome P450</fullName>
    </recommendedName>
</protein>
<evidence type="ECO:0000256" key="7">
    <source>
        <dbReference type="ARBA" id="ARBA00022723"/>
    </source>
</evidence>
<keyword evidence="16" id="KW-1185">Reference proteome</keyword>
<dbReference type="HOGENOM" id="CLU_001570_2_0_1"/>
<evidence type="ECO:0008006" key="17">
    <source>
        <dbReference type="Google" id="ProtNLM"/>
    </source>
</evidence>
<evidence type="ECO:0000256" key="8">
    <source>
        <dbReference type="ARBA" id="ARBA00022989"/>
    </source>
</evidence>
<evidence type="ECO:0000256" key="9">
    <source>
        <dbReference type="ARBA" id="ARBA00023002"/>
    </source>
</evidence>
<sequence>MGHQQAFAAWGKRYGDVIYTRLFRTPTIVVNSMTAAQELLDKRSAKYSHRPRFILLQELMGWDVMTHFSYGERWRRHRKWIASAFQDKDVLLSYRPLQRRETYILLSNLMDRPQQFMGHIRRFTAAMIVEITYGHCVQSSDDKYIKLAERATSVTLESGDAGGMLVDFFPTLRYLPEWCPGAGFKRKAIAARKIIQELLDTPYEMVKREMIDGVARPCFTASLLEESLSAGALKREDEHEIKGAAGLLYGAATDTTTAVLTSFMLAMVLHPEVSQKARAELDRVIGTDRLPDFTDRPSLPYLECVIREVFRWSSPVPLGLPHRTMVQDQYRGFDIPADAMIIANIWAMNNDDEIYSTPGTFRPERFMEMDPQTLASRDPRNVVFGFGRRVCPGQEFADSSIWLAAACMIAALDISQTIDAAGKHITPPAAFDEVFVRHPKDFPCEINARSEKTRTMVAESIANHTM</sequence>
<keyword evidence="8" id="KW-1133">Transmembrane helix</keyword>
<keyword evidence="7 13" id="KW-0479">Metal-binding</keyword>
<dbReference type="eggNOG" id="KOG0156">
    <property type="taxonomic scope" value="Eukaryota"/>
</dbReference>
<dbReference type="InterPro" id="IPR017972">
    <property type="entry name" value="Cyt_P450_CS"/>
</dbReference>
<dbReference type="GO" id="GO:0004497">
    <property type="term" value="F:monooxygenase activity"/>
    <property type="evidence" value="ECO:0007669"/>
    <property type="project" value="UniProtKB-KW"/>
</dbReference>
<dbReference type="Gene3D" id="1.10.630.10">
    <property type="entry name" value="Cytochrome P450"/>
    <property type="match status" value="1"/>
</dbReference>
<dbReference type="SUPFAM" id="SSF48264">
    <property type="entry name" value="Cytochrome P450"/>
    <property type="match status" value="1"/>
</dbReference>
<dbReference type="PANTHER" id="PTHR46300:SF5">
    <property type="entry name" value="CYTOCHROME P450"/>
    <property type="match status" value="1"/>
</dbReference>
<dbReference type="InterPro" id="IPR001128">
    <property type="entry name" value="Cyt_P450"/>
</dbReference>
<evidence type="ECO:0000313" key="15">
    <source>
        <dbReference type="EMBL" id="EPS97696.1"/>
    </source>
</evidence>
<evidence type="ECO:0000313" key="16">
    <source>
        <dbReference type="Proteomes" id="UP000015241"/>
    </source>
</evidence>
<dbReference type="InterPro" id="IPR002401">
    <property type="entry name" value="Cyt_P450_E_grp-I"/>
</dbReference>
<dbReference type="InterPro" id="IPR036396">
    <property type="entry name" value="Cyt_P450_sf"/>
</dbReference>
<keyword evidence="12" id="KW-0472">Membrane</keyword>
<evidence type="ECO:0000256" key="6">
    <source>
        <dbReference type="ARBA" id="ARBA00022692"/>
    </source>
</evidence>
<evidence type="ECO:0000256" key="2">
    <source>
        <dbReference type="ARBA" id="ARBA00004370"/>
    </source>
</evidence>
<dbReference type="PANTHER" id="PTHR46300">
    <property type="entry name" value="P450, PUTATIVE (EUROFUNG)-RELATED-RELATED"/>
    <property type="match status" value="1"/>
</dbReference>
<dbReference type="PRINTS" id="PR00385">
    <property type="entry name" value="P450"/>
</dbReference>
<dbReference type="STRING" id="743788.S8DXD6"/>
<keyword evidence="11 14" id="KW-0503">Monooxygenase</keyword>
<gene>
    <name evidence="15" type="ORF">FOMPIDRAFT_1061765</name>
</gene>
<evidence type="ECO:0000256" key="13">
    <source>
        <dbReference type="PIRSR" id="PIRSR602401-1"/>
    </source>
</evidence>
<dbReference type="Pfam" id="PF00067">
    <property type="entry name" value="p450"/>
    <property type="match status" value="1"/>
</dbReference>
<evidence type="ECO:0000256" key="4">
    <source>
        <dbReference type="ARBA" id="ARBA00010617"/>
    </source>
</evidence>
<evidence type="ECO:0000256" key="1">
    <source>
        <dbReference type="ARBA" id="ARBA00001971"/>
    </source>
</evidence>
<accession>S8DXD6</accession>
<organism evidence="15 16">
    <name type="scientific">Fomitopsis schrenkii</name>
    <name type="common">Brown rot fungus</name>
    <dbReference type="NCBI Taxonomy" id="2126942"/>
    <lineage>
        <taxon>Eukaryota</taxon>
        <taxon>Fungi</taxon>
        <taxon>Dikarya</taxon>
        <taxon>Basidiomycota</taxon>
        <taxon>Agaricomycotina</taxon>
        <taxon>Agaricomycetes</taxon>
        <taxon>Polyporales</taxon>
        <taxon>Fomitopsis</taxon>
    </lineage>
</organism>
<dbReference type="Proteomes" id="UP000015241">
    <property type="component" value="Unassembled WGS sequence"/>
</dbReference>
<comment type="similarity">
    <text evidence="4 14">Belongs to the cytochrome P450 family.</text>
</comment>
<evidence type="ECO:0000256" key="12">
    <source>
        <dbReference type="ARBA" id="ARBA00023136"/>
    </source>
</evidence>
<reference evidence="15 16" key="1">
    <citation type="journal article" date="2012" name="Science">
        <title>The Paleozoic origin of enzymatic lignin decomposition reconstructed from 31 fungal genomes.</title>
        <authorList>
            <person name="Floudas D."/>
            <person name="Binder M."/>
            <person name="Riley R."/>
            <person name="Barry K."/>
            <person name="Blanchette R.A."/>
            <person name="Henrissat B."/>
            <person name="Martinez A.T."/>
            <person name="Otillar R."/>
            <person name="Spatafora J.W."/>
            <person name="Yadav J.S."/>
            <person name="Aerts A."/>
            <person name="Benoit I."/>
            <person name="Boyd A."/>
            <person name="Carlson A."/>
            <person name="Copeland A."/>
            <person name="Coutinho P.M."/>
            <person name="de Vries R.P."/>
            <person name="Ferreira P."/>
            <person name="Findley K."/>
            <person name="Foster B."/>
            <person name="Gaskell J."/>
            <person name="Glotzer D."/>
            <person name="Gorecki P."/>
            <person name="Heitman J."/>
            <person name="Hesse C."/>
            <person name="Hori C."/>
            <person name="Igarashi K."/>
            <person name="Jurgens J.A."/>
            <person name="Kallen N."/>
            <person name="Kersten P."/>
            <person name="Kohler A."/>
            <person name="Kuees U."/>
            <person name="Kumar T.K.A."/>
            <person name="Kuo A."/>
            <person name="LaButti K."/>
            <person name="Larrondo L.F."/>
            <person name="Lindquist E."/>
            <person name="Ling A."/>
            <person name="Lombard V."/>
            <person name="Lucas S."/>
            <person name="Lundell T."/>
            <person name="Martin R."/>
            <person name="McLaughlin D.J."/>
            <person name="Morgenstern I."/>
            <person name="Morin E."/>
            <person name="Murat C."/>
            <person name="Nagy L.G."/>
            <person name="Nolan M."/>
            <person name="Ohm R.A."/>
            <person name="Patyshakuliyeva A."/>
            <person name="Rokas A."/>
            <person name="Ruiz-Duenas F.J."/>
            <person name="Sabat G."/>
            <person name="Salamov A."/>
            <person name="Samejima M."/>
            <person name="Schmutz J."/>
            <person name="Slot J.C."/>
            <person name="St John F."/>
            <person name="Stenlid J."/>
            <person name="Sun H."/>
            <person name="Sun S."/>
            <person name="Syed K."/>
            <person name="Tsang A."/>
            <person name="Wiebenga A."/>
            <person name="Young D."/>
            <person name="Pisabarro A."/>
            <person name="Eastwood D.C."/>
            <person name="Martin F."/>
            <person name="Cullen D."/>
            <person name="Grigoriev I.V."/>
            <person name="Hibbett D.S."/>
        </authorList>
    </citation>
    <scope>NUCLEOTIDE SEQUENCE</scope>
    <source>
        <strain evidence="16">FP-58527</strain>
    </source>
</reference>
<dbReference type="GO" id="GO:0016705">
    <property type="term" value="F:oxidoreductase activity, acting on paired donors, with incorporation or reduction of molecular oxygen"/>
    <property type="evidence" value="ECO:0007669"/>
    <property type="project" value="InterPro"/>
</dbReference>
<evidence type="ECO:0000256" key="3">
    <source>
        <dbReference type="ARBA" id="ARBA00005179"/>
    </source>
</evidence>
<keyword evidence="6" id="KW-0812">Transmembrane</keyword>
<comment type="cofactor">
    <cofactor evidence="1 13">
        <name>heme</name>
        <dbReference type="ChEBI" id="CHEBI:30413"/>
    </cofactor>
</comment>
<feature type="binding site" description="axial binding residue" evidence="13">
    <location>
        <position position="391"/>
    </location>
    <ligand>
        <name>heme</name>
        <dbReference type="ChEBI" id="CHEBI:30413"/>
    </ligand>
    <ligandPart>
        <name>Fe</name>
        <dbReference type="ChEBI" id="CHEBI:18248"/>
    </ligandPart>
</feature>
<proteinExistence type="inferred from homology"/>
<comment type="pathway">
    <text evidence="3">Secondary metabolite biosynthesis.</text>
</comment>
<dbReference type="GO" id="GO:0005506">
    <property type="term" value="F:iron ion binding"/>
    <property type="evidence" value="ECO:0007669"/>
    <property type="project" value="InterPro"/>
</dbReference>
<keyword evidence="9 14" id="KW-0560">Oxidoreductase</keyword>
<dbReference type="GO" id="GO:0016020">
    <property type="term" value="C:membrane"/>
    <property type="evidence" value="ECO:0007669"/>
    <property type="project" value="UniProtKB-SubCell"/>
</dbReference>
<evidence type="ECO:0000256" key="14">
    <source>
        <dbReference type="RuleBase" id="RU000461"/>
    </source>
</evidence>
<keyword evidence="10 13" id="KW-0408">Iron</keyword>
<dbReference type="PROSITE" id="PS00086">
    <property type="entry name" value="CYTOCHROME_P450"/>
    <property type="match status" value="1"/>
</dbReference>
<comment type="subcellular location">
    <subcellularLocation>
        <location evidence="2">Membrane</location>
    </subcellularLocation>
</comment>
<dbReference type="PRINTS" id="PR00463">
    <property type="entry name" value="EP450I"/>
</dbReference>
<dbReference type="OrthoDB" id="2789670at2759"/>
<evidence type="ECO:0000256" key="10">
    <source>
        <dbReference type="ARBA" id="ARBA00023004"/>
    </source>
</evidence>